<keyword evidence="3" id="KW-0540">Nuclease</keyword>
<reference evidence="3" key="2">
    <citation type="journal article" date="2014" name="ISME J.">
        <title>Microbial stratification in low pH oxic and suboxic macroscopic growths along an acid mine drainage.</title>
        <authorList>
            <person name="Mendez-Garcia C."/>
            <person name="Mesa V."/>
            <person name="Sprenger R.R."/>
            <person name="Richter M."/>
            <person name="Diez M.S."/>
            <person name="Solano J."/>
            <person name="Bargiela R."/>
            <person name="Golyshina O.V."/>
            <person name="Manteca A."/>
            <person name="Ramos J.L."/>
            <person name="Gallego J.R."/>
            <person name="Llorente I."/>
            <person name="Martins Dos Santos V.A."/>
            <person name="Jensen O.N."/>
            <person name="Pelaez A.I."/>
            <person name="Sanchez J."/>
            <person name="Ferrer M."/>
        </authorList>
    </citation>
    <scope>NUCLEOTIDE SEQUENCE</scope>
</reference>
<comment type="caution">
    <text evidence="3">The sequence shown here is derived from an EMBL/GenBank/DDBJ whole genome shotgun (WGS) entry which is preliminary data.</text>
</comment>
<feature type="transmembrane region" description="Helical" evidence="1">
    <location>
        <begin position="177"/>
        <end position="199"/>
    </location>
</feature>
<keyword evidence="1" id="KW-1133">Transmembrane helix</keyword>
<dbReference type="InterPro" id="IPR051673">
    <property type="entry name" value="SSDNA_exonuclease_RecJ"/>
</dbReference>
<dbReference type="GO" id="GO:0004527">
    <property type="term" value="F:exonuclease activity"/>
    <property type="evidence" value="ECO:0007669"/>
    <property type="project" value="UniProtKB-KW"/>
</dbReference>
<keyword evidence="1" id="KW-0812">Transmembrane</keyword>
<keyword evidence="3" id="KW-0269">Exonuclease</keyword>
<feature type="domain" description="DDH" evidence="2">
    <location>
        <begin position="67"/>
        <end position="224"/>
    </location>
</feature>
<keyword evidence="3" id="KW-0378">Hydrolase</keyword>
<dbReference type="AlphaFoldDB" id="T1AVC3"/>
<dbReference type="InterPro" id="IPR038763">
    <property type="entry name" value="DHH_sf"/>
</dbReference>
<name>T1AVC3_9ZZZZ</name>
<dbReference type="SUPFAM" id="SSF64182">
    <property type="entry name" value="DHH phosphoesterases"/>
    <property type="match status" value="1"/>
</dbReference>
<gene>
    <name evidence="3" type="ORF">B2A_03744</name>
</gene>
<dbReference type="PANTHER" id="PTHR30255">
    <property type="entry name" value="SINGLE-STRANDED-DNA-SPECIFIC EXONUCLEASE RECJ"/>
    <property type="match status" value="1"/>
</dbReference>
<dbReference type="Pfam" id="PF01368">
    <property type="entry name" value="DHH"/>
    <property type="match status" value="1"/>
</dbReference>
<keyword evidence="1" id="KW-0472">Membrane</keyword>
<organism evidence="3">
    <name type="scientific">mine drainage metagenome</name>
    <dbReference type="NCBI Taxonomy" id="410659"/>
    <lineage>
        <taxon>unclassified sequences</taxon>
        <taxon>metagenomes</taxon>
        <taxon>ecological metagenomes</taxon>
    </lineage>
</organism>
<dbReference type="InterPro" id="IPR001667">
    <property type="entry name" value="DDH_dom"/>
</dbReference>
<accession>T1AVC3</accession>
<evidence type="ECO:0000256" key="1">
    <source>
        <dbReference type="SAM" id="Phobius"/>
    </source>
</evidence>
<dbReference type="EMBL" id="AUZZ01002491">
    <property type="protein sequence ID" value="EQD60283.1"/>
    <property type="molecule type" value="Genomic_DNA"/>
</dbReference>
<evidence type="ECO:0000313" key="3">
    <source>
        <dbReference type="EMBL" id="EQD60283.1"/>
    </source>
</evidence>
<protein>
    <submittedName>
        <fullName evidence="3">Single-stranded-DNA-specific exonuclease RecJ</fullName>
    </submittedName>
</protein>
<evidence type="ECO:0000259" key="2">
    <source>
        <dbReference type="Pfam" id="PF01368"/>
    </source>
</evidence>
<feature type="non-terminal residue" evidence="3">
    <location>
        <position position="258"/>
    </location>
</feature>
<dbReference type="Gene3D" id="3.90.1640.30">
    <property type="match status" value="1"/>
</dbReference>
<proteinExistence type="predicted"/>
<dbReference type="PANTHER" id="PTHR30255:SF2">
    <property type="entry name" value="SINGLE-STRANDED-DNA-SPECIFIC EXONUCLEASE RECJ"/>
    <property type="match status" value="1"/>
</dbReference>
<reference evidence="3" key="1">
    <citation type="submission" date="2013-08" db="EMBL/GenBank/DDBJ databases">
        <authorList>
            <person name="Mendez C."/>
            <person name="Richter M."/>
            <person name="Ferrer M."/>
            <person name="Sanchez J."/>
        </authorList>
    </citation>
    <scope>NUCLEOTIDE SEQUENCE</scope>
</reference>
<sequence length="258" mass="26652">MQQRAVNAVALLPHELHPVLTRVYAARGALDAASIAPRLATLHPPHSFSGMAAAVALLGDVLARDGRILIVGDYDCDGATGIAVGVRGLRLLGARHIDYAVPNRFVHGYGLSPALVATLAQAPDLLITVDNGIAALEGVAAARARGCRVLVTDHHLPGAALPAADAILNPNLPDETFASSALAGVGVMFYLLLGLRAALRAQGHYRDSREPDLAPLLDLVALGTVADLVPLDANNRALARAGLARMRGGRSTPGIAAL</sequence>